<dbReference type="Gene3D" id="1.10.3760.10">
    <property type="entry name" value="PgpA-like"/>
    <property type="match status" value="1"/>
</dbReference>
<dbReference type="AlphaFoldDB" id="A0AAE4MKH2"/>
<feature type="compositionally biased region" description="Basic and acidic residues" evidence="1">
    <location>
        <begin position="180"/>
        <end position="200"/>
    </location>
</feature>
<reference evidence="2" key="1">
    <citation type="submission" date="2023-06" db="EMBL/GenBank/DDBJ databases">
        <title>Genome sequence of Methanosarcinaceae archaeon Ag5.</title>
        <authorList>
            <person name="Protasov E."/>
            <person name="Platt K."/>
            <person name="Poehlein A."/>
            <person name="Daniel R."/>
            <person name="Brune A."/>
        </authorList>
    </citation>
    <scope>NUCLEOTIDE SEQUENCE</scope>
    <source>
        <strain evidence="2">Ag5</strain>
    </source>
</reference>
<protein>
    <recommendedName>
        <fullName evidence="4">Alpha-ribazole phosphatase CobZ</fullName>
    </recommendedName>
</protein>
<dbReference type="GO" id="GO:0006629">
    <property type="term" value="P:lipid metabolic process"/>
    <property type="evidence" value="ECO:0007669"/>
    <property type="project" value="InterPro"/>
</dbReference>
<evidence type="ECO:0008006" key="4">
    <source>
        <dbReference type="Google" id="ProtNLM"/>
    </source>
</evidence>
<dbReference type="GO" id="GO:0008962">
    <property type="term" value="F:phosphatidylglycerophosphatase activity"/>
    <property type="evidence" value="ECO:0007669"/>
    <property type="project" value="InterPro"/>
</dbReference>
<dbReference type="InterPro" id="IPR036681">
    <property type="entry name" value="PgpA-like_sf"/>
</dbReference>
<keyword evidence="3" id="KW-1185">Reference proteome</keyword>
<dbReference type="Proteomes" id="UP001271789">
    <property type="component" value="Unassembled WGS sequence"/>
</dbReference>
<evidence type="ECO:0000256" key="1">
    <source>
        <dbReference type="SAM" id="MobiDB-lite"/>
    </source>
</evidence>
<dbReference type="InterPro" id="IPR007686">
    <property type="entry name" value="YutG/PgpA"/>
</dbReference>
<dbReference type="EMBL" id="JAWDKD010000021">
    <property type="protein sequence ID" value="MDV0447616.1"/>
    <property type="molecule type" value="Genomic_DNA"/>
</dbReference>
<accession>A0AAE4MKH2</accession>
<dbReference type="CDD" id="cd06971">
    <property type="entry name" value="PgpA"/>
    <property type="match status" value="1"/>
</dbReference>
<proteinExistence type="predicted"/>
<comment type="caution">
    <text evidence="2">The sequence shown here is derived from an EMBL/GenBank/DDBJ whole genome shotgun (WGS) entry which is preliminary data.</text>
</comment>
<dbReference type="RefSeq" id="WP_338100056.1">
    <property type="nucleotide sequence ID" value="NZ_JAWDKD010000021.1"/>
</dbReference>
<evidence type="ECO:0000313" key="3">
    <source>
        <dbReference type="Proteomes" id="UP001271789"/>
    </source>
</evidence>
<name>A0AAE4MKH2_9EURY</name>
<feature type="region of interest" description="Disordered" evidence="1">
    <location>
        <begin position="176"/>
        <end position="200"/>
    </location>
</feature>
<organism evidence="2 3">
    <name type="scientific">Methanolapillus africanus</name>
    <dbReference type="NCBI Taxonomy" id="3028297"/>
    <lineage>
        <taxon>Archaea</taxon>
        <taxon>Methanobacteriati</taxon>
        <taxon>Methanobacteriota</taxon>
        <taxon>Stenosarchaea group</taxon>
        <taxon>Methanomicrobia</taxon>
        <taxon>Methanosarcinales</taxon>
        <taxon>Methanosarcinaceae</taxon>
        <taxon>Methanolapillus</taxon>
    </lineage>
</organism>
<dbReference type="SUPFAM" id="SSF101307">
    <property type="entry name" value="YutG-like"/>
    <property type="match status" value="1"/>
</dbReference>
<sequence>MKRSNIDEGFQKNQPAAIETQSSENIMNYLNARGIEYADLEATAMEFYVPHPGLETPEKAKAVFEREFQYAMADPNLQMLIYAAVLLEQEGEKGKLPGVSRDSFEKDLSFIIADEILGEAVADYIAGSKGRFEFVRFDKNKPGILKTLGPFMDDIIGGLLGGVSANMYSRAMFEFEEEQNEKQKNGNGKQKTEQKPEEKK</sequence>
<evidence type="ECO:0000313" key="2">
    <source>
        <dbReference type="EMBL" id="MDV0447616.1"/>
    </source>
</evidence>
<gene>
    <name evidence="2" type="ORF">MsAg5_15250</name>
</gene>